<proteinExistence type="predicted"/>
<reference evidence="1" key="1">
    <citation type="journal article" date="2020" name="Nature">
        <title>Giant virus diversity and host interactions through global metagenomics.</title>
        <authorList>
            <person name="Schulz F."/>
            <person name="Roux S."/>
            <person name="Paez-Espino D."/>
            <person name="Jungbluth S."/>
            <person name="Walsh D.A."/>
            <person name="Denef V.J."/>
            <person name="McMahon K.D."/>
            <person name="Konstantinidis K.T."/>
            <person name="Eloe-Fadrosh E.A."/>
            <person name="Kyrpides N.C."/>
            <person name="Woyke T."/>
        </authorList>
    </citation>
    <scope>NUCLEOTIDE SEQUENCE</scope>
    <source>
        <strain evidence="1">GVMAG-S-ERX555907-63</strain>
    </source>
</reference>
<accession>A0A6C0KXZ9</accession>
<evidence type="ECO:0000313" key="1">
    <source>
        <dbReference type="EMBL" id="QHU22852.1"/>
    </source>
</evidence>
<protein>
    <submittedName>
        <fullName evidence="1">Uncharacterized protein</fullName>
    </submittedName>
</protein>
<sequence>MIPDLLFNLNVIGNIKSQDKLILNSGILYIDPFTYTRAIRRKLFGQNRNNIIAFISTIISYTLLYCKSITDNIISHNDSVICFDLIQPNLRNDLIVLYESLNHVVKGLGRLKNSYINDKSITDSIDKISLQISNYLIECNLIGVHNYLFSKERNFRATEQSIII</sequence>
<organism evidence="1">
    <name type="scientific">viral metagenome</name>
    <dbReference type="NCBI Taxonomy" id="1070528"/>
    <lineage>
        <taxon>unclassified sequences</taxon>
        <taxon>metagenomes</taxon>
        <taxon>organismal metagenomes</taxon>
    </lineage>
</organism>
<dbReference type="EMBL" id="MN741018">
    <property type="protein sequence ID" value="QHU22852.1"/>
    <property type="molecule type" value="Genomic_DNA"/>
</dbReference>
<name>A0A6C0KXZ9_9ZZZZ</name>
<dbReference type="AlphaFoldDB" id="A0A6C0KXZ9"/>